<protein>
    <submittedName>
        <fullName evidence="1">Uncharacterized protein</fullName>
    </submittedName>
</protein>
<dbReference type="GeneID" id="19272357"/>
<reference evidence="2" key="1">
    <citation type="journal article" date="2015" name="BMC Genomics">
        <title>Genomic and transcriptomic analysis of the endophytic fungus Pestalotiopsis fici reveals its lifestyle and high potential for synthesis of natural products.</title>
        <authorList>
            <person name="Wang X."/>
            <person name="Zhang X."/>
            <person name="Liu L."/>
            <person name="Xiang M."/>
            <person name="Wang W."/>
            <person name="Sun X."/>
            <person name="Che Y."/>
            <person name="Guo L."/>
            <person name="Liu G."/>
            <person name="Guo L."/>
            <person name="Wang C."/>
            <person name="Yin W.B."/>
            <person name="Stadler M."/>
            <person name="Zhang X."/>
            <person name="Liu X."/>
        </authorList>
    </citation>
    <scope>NUCLEOTIDE SEQUENCE [LARGE SCALE GENOMIC DNA]</scope>
    <source>
        <strain evidence="2">W106-1 / CGMCC3.15140</strain>
    </source>
</reference>
<evidence type="ECO:0000313" key="1">
    <source>
        <dbReference type="EMBL" id="ETS79815.1"/>
    </source>
</evidence>
<dbReference type="Proteomes" id="UP000030651">
    <property type="component" value="Unassembled WGS sequence"/>
</dbReference>
<keyword evidence="2" id="KW-1185">Reference proteome</keyword>
<dbReference type="EMBL" id="KI912113">
    <property type="protein sequence ID" value="ETS79815.1"/>
    <property type="molecule type" value="Genomic_DNA"/>
</dbReference>
<dbReference type="RefSeq" id="XP_007834116.1">
    <property type="nucleotide sequence ID" value="XM_007835925.1"/>
</dbReference>
<dbReference type="InParanoid" id="W3X166"/>
<proteinExistence type="predicted"/>
<gene>
    <name evidence="1" type="ORF">PFICI_07344</name>
</gene>
<sequence>MPNFSTGFYGPLSNEDDDLAIHDLVEQTQDLTVTEDHHHLQVEEFVDGCNDDLCHDHTAEASNYYDDNDSDDSDIITIHDLVLPGDIRARQNSSGLACK</sequence>
<dbReference type="KEGG" id="pfy:PFICI_07344"/>
<evidence type="ECO:0000313" key="2">
    <source>
        <dbReference type="Proteomes" id="UP000030651"/>
    </source>
</evidence>
<accession>W3X166</accession>
<dbReference type="AlphaFoldDB" id="W3X166"/>
<dbReference type="HOGENOM" id="CLU_2321146_0_0_1"/>
<organism evidence="1 2">
    <name type="scientific">Pestalotiopsis fici (strain W106-1 / CGMCC3.15140)</name>
    <dbReference type="NCBI Taxonomy" id="1229662"/>
    <lineage>
        <taxon>Eukaryota</taxon>
        <taxon>Fungi</taxon>
        <taxon>Dikarya</taxon>
        <taxon>Ascomycota</taxon>
        <taxon>Pezizomycotina</taxon>
        <taxon>Sordariomycetes</taxon>
        <taxon>Xylariomycetidae</taxon>
        <taxon>Amphisphaeriales</taxon>
        <taxon>Sporocadaceae</taxon>
        <taxon>Pestalotiopsis</taxon>
    </lineage>
</organism>
<name>W3X166_PESFW</name>